<dbReference type="InParanoid" id="B7P2L2"/>
<evidence type="ECO:0000313" key="2">
    <source>
        <dbReference type="EMBL" id="EEC00834.1"/>
    </source>
</evidence>
<reference evidence="3" key="2">
    <citation type="submission" date="2020-05" db="UniProtKB">
        <authorList>
            <consortium name="EnsemblMetazoa"/>
        </authorList>
    </citation>
    <scope>IDENTIFICATION</scope>
    <source>
        <strain evidence="3">wikel</strain>
    </source>
</reference>
<gene>
    <name evidence="2" type="ORF">IscW_ISCW000938</name>
</gene>
<accession>B7P2L2</accession>
<protein>
    <submittedName>
        <fullName evidence="2 3">Uncharacterized protein</fullName>
    </submittedName>
</protein>
<keyword evidence="1" id="KW-0812">Transmembrane</keyword>
<dbReference type="VEuPathDB" id="VectorBase:ISCI000938"/>
<sequence>MGKWPQKLVPSSSSFFLLALTPFGMSGFHYILALFDLSAPVQKSVGDSNSCVLRYDRKYTALHFFMPAQEVQANRMKLLIMCCCPTLKNSPLTVLHSRGAHSNKCTTHTHTECLIQIHRVPASALPQ</sequence>
<name>B7P2L2_IXOSC</name>
<organism>
    <name type="scientific">Ixodes scapularis</name>
    <name type="common">Black-legged tick</name>
    <name type="synonym">Deer tick</name>
    <dbReference type="NCBI Taxonomy" id="6945"/>
    <lineage>
        <taxon>Eukaryota</taxon>
        <taxon>Metazoa</taxon>
        <taxon>Ecdysozoa</taxon>
        <taxon>Arthropoda</taxon>
        <taxon>Chelicerata</taxon>
        <taxon>Arachnida</taxon>
        <taxon>Acari</taxon>
        <taxon>Parasitiformes</taxon>
        <taxon>Ixodida</taxon>
        <taxon>Ixodoidea</taxon>
        <taxon>Ixodidae</taxon>
        <taxon>Ixodinae</taxon>
        <taxon>Ixodes</taxon>
    </lineage>
</organism>
<dbReference type="EMBL" id="DS622941">
    <property type="protein sequence ID" value="EEC00834.1"/>
    <property type="molecule type" value="Genomic_DNA"/>
</dbReference>
<reference evidence="2 4" key="1">
    <citation type="submission" date="2008-03" db="EMBL/GenBank/DDBJ databases">
        <title>Annotation of Ixodes scapularis.</title>
        <authorList>
            <consortium name="Ixodes scapularis Genome Project Consortium"/>
            <person name="Caler E."/>
            <person name="Hannick L.I."/>
            <person name="Bidwell S."/>
            <person name="Joardar V."/>
            <person name="Thiagarajan M."/>
            <person name="Amedeo P."/>
            <person name="Galinsky K.J."/>
            <person name="Schobel S."/>
            <person name="Inman J."/>
            <person name="Hostetler J."/>
            <person name="Miller J."/>
            <person name="Hammond M."/>
            <person name="Megy K."/>
            <person name="Lawson D."/>
            <person name="Kodira C."/>
            <person name="Sutton G."/>
            <person name="Meyer J."/>
            <person name="Hill C.A."/>
            <person name="Birren B."/>
            <person name="Nene V."/>
            <person name="Collins F."/>
            <person name="Alarcon-Chaidez F."/>
            <person name="Wikel S."/>
            <person name="Strausberg R."/>
        </authorList>
    </citation>
    <scope>NUCLEOTIDE SEQUENCE [LARGE SCALE GENOMIC DNA]</scope>
    <source>
        <strain evidence="4">Wikel</strain>
        <strain evidence="2">Wikel colony</strain>
    </source>
</reference>
<dbReference type="EMBL" id="ABJB010561229">
    <property type="status" value="NOT_ANNOTATED_CDS"/>
    <property type="molecule type" value="Genomic_DNA"/>
</dbReference>
<dbReference type="VEuPathDB" id="VectorBase:ISCW000938"/>
<dbReference type="HOGENOM" id="CLU_1972918_0_0_1"/>
<keyword evidence="4" id="KW-1185">Reference proteome</keyword>
<proteinExistence type="predicted"/>
<dbReference type="EnsemblMetazoa" id="ISCW000938-RA">
    <property type="protein sequence ID" value="ISCW000938-PA"/>
    <property type="gene ID" value="ISCW000938"/>
</dbReference>
<dbReference type="Proteomes" id="UP000001555">
    <property type="component" value="Unassembled WGS sequence"/>
</dbReference>
<evidence type="ECO:0000313" key="3">
    <source>
        <dbReference type="EnsemblMetazoa" id="ISCW000938-PA"/>
    </source>
</evidence>
<feature type="transmembrane region" description="Helical" evidence="1">
    <location>
        <begin position="15"/>
        <end position="35"/>
    </location>
</feature>
<dbReference type="AlphaFoldDB" id="B7P2L2"/>
<evidence type="ECO:0000313" key="4">
    <source>
        <dbReference type="Proteomes" id="UP000001555"/>
    </source>
</evidence>
<keyword evidence="1" id="KW-1133">Transmembrane helix</keyword>
<dbReference type="PaxDb" id="6945-B7P2L2"/>
<evidence type="ECO:0000256" key="1">
    <source>
        <dbReference type="SAM" id="Phobius"/>
    </source>
</evidence>
<keyword evidence="1" id="KW-0472">Membrane</keyword>